<name>A0A8C9DQV1_PROSS</name>
<dbReference type="GO" id="GO:0005759">
    <property type="term" value="C:mitochondrial matrix"/>
    <property type="evidence" value="ECO:0007669"/>
    <property type="project" value="TreeGrafter"/>
</dbReference>
<dbReference type="PANTHER" id="PTHR11739:SF8">
    <property type="entry name" value="CITRATE SYNTHASE, MITOCHONDRIAL"/>
    <property type="match status" value="1"/>
</dbReference>
<keyword evidence="3" id="KW-1185">Reference proteome</keyword>
<evidence type="ECO:0000313" key="2">
    <source>
        <dbReference type="Ensembl" id="ENSPSMP00000026885.1"/>
    </source>
</evidence>
<dbReference type="AlphaFoldDB" id="A0A8C9DQV1"/>
<sequence length="95" mass="10416">QAEATASAKALGWESKNAFCAVLAVWYASASSMDLKDIWADLVPKEEAKIKTFRQQHGKTVVGQITVDMMYGGMRGMKGPVYETSVLDPDEGVRF</sequence>
<protein>
    <recommendedName>
        <fullName evidence="4">Citrate synthase</fullName>
    </recommendedName>
</protein>
<dbReference type="Ensembl" id="ENSPSMT00000031116.1">
    <property type="protein sequence ID" value="ENSPSMP00000026885.1"/>
    <property type="gene ID" value="ENSPSMG00000018838.1"/>
</dbReference>
<dbReference type="InterPro" id="IPR016142">
    <property type="entry name" value="Citrate_synth-like_lrg_a-sub"/>
</dbReference>
<dbReference type="SUPFAM" id="SSF48256">
    <property type="entry name" value="Citrate synthase"/>
    <property type="match status" value="1"/>
</dbReference>
<dbReference type="Proteomes" id="UP000694414">
    <property type="component" value="Unplaced"/>
</dbReference>
<dbReference type="GO" id="GO:0046912">
    <property type="term" value="F:acyltransferase activity, acyl groups converted into alkyl on transfer"/>
    <property type="evidence" value="ECO:0007669"/>
    <property type="project" value="InterPro"/>
</dbReference>
<organism evidence="2 3">
    <name type="scientific">Prolemur simus</name>
    <name type="common">Greater bamboo lemur</name>
    <name type="synonym">Hapalemur simus</name>
    <dbReference type="NCBI Taxonomy" id="1328070"/>
    <lineage>
        <taxon>Eukaryota</taxon>
        <taxon>Metazoa</taxon>
        <taxon>Chordata</taxon>
        <taxon>Craniata</taxon>
        <taxon>Vertebrata</taxon>
        <taxon>Euteleostomi</taxon>
        <taxon>Mammalia</taxon>
        <taxon>Eutheria</taxon>
        <taxon>Euarchontoglires</taxon>
        <taxon>Primates</taxon>
        <taxon>Strepsirrhini</taxon>
        <taxon>Lemuriformes</taxon>
        <taxon>Lemuridae</taxon>
        <taxon>Prolemur</taxon>
    </lineage>
</organism>
<dbReference type="InterPro" id="IPR002020">
    <property type="entry name" value="Citrate_synthase"/>
</dbReference>
<comment type="pathway">
    <text evidence="1">Carbohydrate metabolism; tricarboxylic acid cycle; isocitrate from oxaloacetate: step 1/2.</text>
</comment>
<evidence type="ECO:0008006" key="4">
    <source>
        <dbReference type="Google" id="ProtNLM"/>
    </source>
</evidence>
<evidence type="ECO:0000313" key="3">
    <source>
        <dbReference type="Proteomes" id="UP000694414"/>
    </source>
</evidence>
<reference evidence="2" key="2">
    <citation type="submission" date="2025-09" db="UniProtKB">
        <authorList>
            <consortium name="Ensembl"/>
        </authorList>
    </citation>
    <scope>IDENTIFICATION</scope>
</reference>
<proteinExistence type="predicted"/>
<evidence type="ECO:0000256" key="1">
    <source>
        <dbReference type="ARBA" id="ARBA00004751"/>
    </source>
</evidence>
<dbReference type="PANTHER" id="PTHR11739">
    <property type="entry name" value="CITRATE SYNTHASE"/>
    <property type="match status" value="1"/>
</dbReference>
<dbReference type="GeneTree" id="ENSGT00940000161158"/>
<dbReference type="InterPro" id="IPR036969">
    <property type="entry name" value="Citrate_synthase_sf"/>
</dbReference>
<accession>A0A8C9DQV1</accession>
<reference evidence="2" key="1">
    <citation type="submission" date="2025-08" db="UniProtKB">
        <authorList>
            <consortium name="Ensembl"/>
        </authorList>
    </citation>
    <scope>IDENTIFICATION</scope>
</reference>
<dbReference type="GO" id="GO:0005975">
    <property type="term" value="P:carbohydrate metabolic process"/>
    <property type="evidence" value="ECO:0007669"/>
    <property type="project" value="TreeGrafter"/>
</dbReference>
<dbReference type="Gene3D" id="1.10.580.10">
    <property type="entry name" value="Citrate Synthase, domain 1"/>
    <property type="match status" value="1"/>
</dbReference>
<dbReference type="GO" id="GO:0006099">
    <property type="term" value="P:tricarboxylic acid cycle"/>
    <property type="evidence" value="ECO:0007669"/>
    <property type="project" value="TreeGrafter"/>
</dbReference>